<keyword evidence="3" id="KW-1185">Reference proteome</keyword>
<dbReference type="OrthoDB" id="129242at2"/>
<dbReference type="AlphaFoldDB" id="A0A5C5TX21"/>
<sequence length="263" mass="28157">MKEPTHNQNTTDHIDSPAPAYTNRLSRRDSLKLLAALAASAVLPALPGCASTPTAGTAGDAASNGHWPELELPPVTAKGYGKDPDLMTPPETPWPLTLTPAQLSLLALLSDIVVPREGEWPSASAAQVPTVIDEWVSAPYPNQQQDRLTVLSALAWIDDEAAMRFSRPFTALATPQQLAIIDDIAYDNGQTPPQFQRIANAFSRLRNLVLAAYFCTPEGLEDIGYLGNVAIAGSYPGPTPEAYSHLDKTLAELGLSEFAYPVA</sequence>
<dbReference type="EMBL" id="VOHK01000007">
    <property type="protein sequence ID" value="TWT18119.1"/>
    <property type="molecule type" value="Genomic_DNA"/>
</dbReference>
<gene>
    <name evidence="2" type="ORF">FQY83_15355</name>
</gene>
<evidence type="ECO:0000313" key="2">
    <source>
        <dbReference type="EMBL" id="TWT18119.1"/>
    </source>
</evidence>
<dbReference type="Proteomes" id="UP000319980">
    <property type="component" value="Unassembled WGS sequence"/>
</dbReference>
<accession>A0A5C5TX21</accession>
<protein>
    <submittedName>
        <fullName evidence="2">Gluconate 2-dehydrogenase subunit 3 family protein</fullName>
    </submittedName>
</protein>
<dbReference type="InterPro" id="IPR027056">
    <property type="entry name" value="Gluconate_2DH_su3"/>
</dbReference>
<name>A0A5C5TX21_9GAMM</name>
<dbReference type="Pfam" id="PF13618">
    <property type="entry name" value="Gluconate_2-dh3"/>
    <property type="match status" value="1"/>
</dbReference>
<feature type="region of interest" description="Disordered" evidence="1">
    <location>
        <begin position="1"/>
        <end position="21"/>
    </location>
</feature>
<feature type="compositionally biased region" description="Polar residues" evidence="1">
    <location>
        <begin position="1"/>
        <end position="11"/>
    </location>
</feature>
<feature type="region of interest" description="Disordered" evidence="1">
    <location>
        <begin position="55"/>
        <end position="92"/>
    </location>
</feature>
<proteinExistence type="predicted"/>
<evidence type="ECO:0000313" key="3">
    <source>
        <dbReference type="Proteomes" id="UP000319980"/>
    </source>
</evidence>
<dbReference type="PROSITE" id="PS51318">
    <property type="entry name" value="TAT"/>
    <property type="match status" value="1"/>
</dbReference>
<comment type="caution">
    <text evidence="2">The sequence shown here is derived from an EMBL/GenBank/DDBJ whole genome shotgun (WGS) entry which is preliminary data.</text>
</comment>
<dbReference type="InterPro" id="IPR006311">
    <property type="entry name" value="TAT_signal"/>
</dbReference>
<organism evidence="2 3">
    <name type="scientific">Luteimonas marina</name>
    <dbReference type="NCBI Taxonomy" id="488485"/>
    <lineage>
        <taxon>Bacteria</taxon>
        <taxon>Pseudomonadati</taxon>
        <taxon>Pseudomonadota</taxon>
        <taxon>Gammaproteobacteria</taxon>
        <taxon>Lysobacterales</taxon>
        <taxon>Lysobacteraceae</taxon>
        <taxon>Luteimonas</taxon>
    </lineage>
</organism>
<evidence type="ECO:0000256" key="1">
    <source>
        <dbReference type="SAM" id="MobiDB-lite"/>
    </source>
</evidence>
<dbReference type="RefSeq" id="WP_146388859.1">
    <property type="nucleotide sequence ID" value="NZ_VOHK01000007.1"/>
</dbReference>
<reference evidence="2 3" key="1">
    <citation type="journal article" date="2008" name="Int. J. Syst. Evol. Microbiol.">
        <title>Luteimonas marina sp. nov., isolated from seawater.</title>
        <authorList>
            <person name="Baik K.S."/>
            <person name="Park S.C."/>
            <person name="Kim M.S."/>
            <person name="Kim E.M."/>
            <person name="Park C."/>
            <person name="Chun J."/>
            <person name="Seong C.N."/>
        </authorList>
    </citation>
    <scope>NUCLEOTIDE SEQUENCE [LARGE SCALE GENOMIC DNA]</scope>
    <source>
        <strain evidence="2 3">FR1330</strain>
    </source>
</reference>